<sequence>MRDSPSTRRAREVGGYVKEELERLKLEKLVEELKQKRGRGTELVSLYIPAGRPIAEVLNTLNQEYATATNIKDRTTRHHVLDALAAIINRLKLFRETPPNGLIVFAGYVAGDVPGREKMEIHLIEPPQKLGVWLYRCDSRFHTEILEDMIKTRGVYGLIVVERGEAAIGVLRGRSVEVVDELTSGIPGKHRAGGQSARRFERIIEQMVHEFYKRVGEHANRIFLPMKDELLGIVIGGPGPSKEEFAEGDYLHYELKAKVIAVVDTGYGGEAGIYELIERARDILKDTQLVKEREAVNQFLYHLARDTGLAVYGEEEVRAALSTGAVERLLLSEGISKVRVKASCPQCGFTTETTIDPHADSQQELKCPKCGIQLQVIDEKLLVEELAELAEKHGTEVVLVSTQTSEGKELLRTFGGVGAILRYKIQRA</sequence>
<dbReference type="InterPro" id="IPR029064">
    <property type="entry name" value="Ribosomal_eL30-like_sf"/>
</dbReference>
<dbReference type="SMART" id="SM01194">
    <property type="entry name" value="eRF1_1"/>
    <property type="match status" value="1"/>
</dbReference>
<evidence type="ECO:0000256" key="6">
    <source>
        <dbReference type="ARBA" id="ARBA00022490"/>
    </source>
</evidence>
<accession>A0A7C1P1K2</accession>
<protein>
    <recommendedName>
        <fullName evidence="5 9">Peptide chain release factor subunit 1</fullName>
    </recommendedName>
    <alternativeName>
        <fullName evidence="8 9">Translation termination factor aRF1</fullName>
    </alternativeName>
</protein>
<comment type="subcellular location">
    <subcellularLocation>
        <location evidence="2 9">Cytoplasm</location>
    </subcellularLocation>
</comment>
<evidence type="ECO:0000256" key="5">
    <source>
        <dbReference type="ARBA" id="ARBA00019723"/>
    </source>
</evidence>
<dbReference type="Gene3D" id="3.30.960.10">
    <property type="entry name" value="eRF1 domain 1"/>
    <property type="match status" value="1"/>
</dbReference>
<dbReference type="NCBIfam" id="TIGR03676">
    <property type="entry name" value="aRF1_eRF1"/>
    <property type="match status" value="1"/>
</dbReference>
<organism evidence="11">
    <name type="scientific">Thermofilum pendens</name>
    <dbReference type="NCBI Taxonomy" id="2269"/>
    <lineage>
        <taxon>Archaea</taxon>
        <taxon>Thermoproteota</taxon>
        <taxon>Thermoprotei</taxon>
        <taxon>Thermofilales</taxon>
        <taxon>Thermofilaceae</taxon>
        <taxon>Thermofilum</taxon>
    </lineage>
</organism>
<comment type="subunit">
    <text evidence="4 9">Heterodimer of two subunits, one of which binds GTP.</text>
</comment>
<dbReference type="InterPro" id="IPR005142">
    <property type="entry name" value="eRF1_3"/>
</dbReference>
<dbReference type="SUPFAM" id="SSF55481">
    <property type="entry name" value="N-terminal domain of eukaryotic peptide chain release factor subunit 1, ERF1"/>
    <property type="match status" value="1"/>
</dbReference>
<evidence type="ECO:0000256" key="1">
    <source>
        <dbReference type="ARBA" id="ARBA00002832"/>
    </source>
</evidence>
<dbReference type="FunFam" id="3.30.1330.30:FF:000032">
    <property type="entry name" value="Eukaryotic peptide chain release factor subunit 1"/>
    <property type="match status" value="1"/>
</dbReference>
<evidence type="ECO:0000313" key="11">
    <source>
        <dbReference type="EMBL" id="HEB48857.1"/>
    </source>
</evidence>
<comment type="similarity">
    <text evidence="3 9">Belongs to the eukaryotic release factor 1 family.</text>
</comment>
<dbReference type="InterPro" id="IPR020918">
    <property type="entry name" value="Peptide_chain-rel_aRF1"/>
</dbReference>
<comment type="function">
    <text evidence="1 9">Directs the termination of nascent peptide synthesis (translation) in response to the termination codons UAA, UAG and UGA.</text>
</comment>
<proteinExistence type="inferred from homology"/>
<evidence type="ECO:0000256" key="2">
    <source>
        <dbReference type="ARBA" id="ARBA00004496"/>
    </source>
</evidence>
<gene>
    <name evidence="9 11" type="primary">prf1</name>
    <name evidence="11" type="ORF">ENP77_03585</name>
</gene>
<dbReference type="PANTHER" id="PTHR10113">
    <property type="entry name" value="PEPTIDE CHAIN RELEASE FACTOR SUBUNIT 1"/>
    <property type="match status" value="1"/>
</dbReference>
<dbReference type="Gene3D" id="3.30.1330.30">
    <property type="match status" value="1"/>
</dbReference>
<evidence type="ECO:0000256" key="4">
    <source>
        <dbReference type="ARBA" id="ARBA00011520"/>
    </source>
</evidence>
<dbReference type="GO" id="GO:0005737">
    <property type="term" value="C:cytoplasm"/>
    <property type="evidence" value="ECO:0007669"/>
    <property type="project" value="UniProtKB-SubCell"/>
</dbReference>
<feature type="domain" description="eRF1/Pelota-like N-terminal" evidence="10">
    <location>
        <begin position="18"/>
        <end position="151"/>
    </location>
</feature>
<dbReference type="HAMAP" id="MF_00424">
    <property type="entry name" value="Rel_fact_arch_1"/>
    <property type="match status" value="1"/>
</dbReference>
<keyword evidence="6 9" id="KW-0963">Cytoplasm</keyword>
<evidence type="ECO:0000256" key="8">
    <source>
        <dbReference type="ARBA" id="ARBA00031168"/>
    </source>
</evidence>
<dbReference type="InterPro" id="IPR042226">
    <property type="entry name" value="eFR1_2_sf"/>
</dbReference>
<comment type="caution">
    <text evidence="11">The sequence shown here is derived from an EMBL/GenBank/DDBJ whole genome shotgun (WGS) entry which is preliminary data.</text>
</comment>
<dbReference type="Pfam" id="PF03464">
    <property type="entry name" value="eRF1_2"/>
    <property type="match status" value="1"/>
</dbReference>
<dbReference type="InterPro" id="IPR005140">
    <property type="entry name" value="eRF1_Pelota-like_N"/>
</dbReference>
<evidence type="ECO:0000256" key="9">
    <source>
        <dbReference type="HAMAP-Rule" id="MF_00424"/>
    </source>
</evidence>
<evidence type="ECO:0000256" key="7">
    <source>
        <dbReference type="ARBA" id="ARBA00022917"/>
    </source>
</evidence>
<dbReference type="SUPFAM" id="SSF53137">
    <property type="entry name" value="Translational machinery components"/>
    <property type="match status" value="1"/>
</dbReference>
<dbReference type="EMBL" id="DSKP01000125">
    <property type="protein sequence ID" value="HEB48857.1"/>
    <property type="molecule type" value="Genomic_DNA"/>
</dbReference>
<reference evidence="11" key="1">
    <citation type="journal article" date="2020" name="mSystems">
        <title>Genome- and Community-Level Interaction Insights into Carbon Utilization and Element Cycling Functions of Hydrothermarchaeota in Hydrothermal Sediment.</title>
        <authorList>
            <person name="Zhou Z."/>
            <person name="Liu Y."/>
            <person name="Xu W."/>
            <person name="Pan J."/>
            <person name="Luo Z.H."/>
            <person name="Li M."/>
        </authorList>
    </citation>
    <scope>NUCLEOTIDE SEQUENCE [LARGE SCALE GENOMIC DNA]</scope>
    <source>
        <strain evidence="11">SpSt-25</strain>
    </source>
</reference>
<dbReference type="FunFam" id="3.30.420.60:FF:000003">
    <property type="entry name" value="Peptide chain release factor subunit 1"/>
    <property type="match status" value="1"/>
</dbReference>
<dbReference type="SUPFAM" id="SSF55315">
    <property type="entry name" value="L30e-like"/>
    <property type="match status" value="1"/>
</dbReference>
<evidence type="ECO:0000259" key="10">
    <source>
        <dbReference type="SMART" id="SM01194"/>
    </source>
</evidence>
<dbReference type="InterPro" id="IPR004403">
    <property type="entry name" value="Peptide_chain-rel_eRF1/aRF1"/>
</dbReference>
<dbReference type="GO" id="GO:0016149">
    <property type="term" value="F:translation release factor activity, codon specific"/>
    <property type="evidence" value="ECO:0007669"/>
    <property type="project" value="UniProtKB-UniRule"/>
</dbReference>
<dbReference type="Gene3D" id="3.30.420.60">
    <property type="entry name" value="eRF1 domain 2"/>
    <property type="match status" value="1"/>
</dbReference>
<dbReference type="Pfam" id="PF03465">
    <property type="entry name" value="eRF1_3"/>
    <property type="match status" value="1"/>
</dbReference>
<dbReference type="InterPro" id="IPR005141">
    <property type="entry name" value="eRF1_2"/>
</dbReference>
<dbReference type="AlphaFoldDB" id="A0A7C1P1K2"/>
<name>A0A7C1P1K2_THEPE</name>
<dbReference type="InterPro" id="IPR024049">
    <property type="entry name" value="eRF1_1_sf"/>
</dbReference>
<evidence type="ECO:0000256" key="3">
    <source>
        <dbReference type="ARBA" id="ARBA00005326"/>
    </source>
</evidence>
<keyword evidence="7 9" id="KW-0648">Protein biosynthesis</keyword>
<dbReference type="Pfam" id="PF03463">
    <property type="entry name" value="eRF1_1"/>
    <property type="match status" value="1"/>
</dbReference>
<dbReference type="FunFam" id="3.30.960.10:FF:000003">
    <property type="entry name" value="Peptide chain release factor subunit 1"/>
    <property type="match status" value="1"/>
</dbReference>